<dbReference type="AlphaFoldDB" id="A0A5B8VQK7"/>
<dbReference type="EMBL" id="CP042434">
    <property type="protein sequence ID" value="QEC73934.1"/>
    <property type="molecule type" value="Genomic_DNA"/>
</dbReference>
<dbReference type="SUPFAM" id="SSF47789">
    <property type="entry name" value="C-terminal domain of RNA polymerase alpha subunit"/>
    <property type="match status" value="1"/>
</dbReference>
<dbReference type="GO" id="GO:0003677">
    <property type="term" value="F:DNA binding"/>
    <property type="evidence" value="ECO:0007669"/>
    <property type="project" value="InterPro"/>
</dbReference>
<feature type="domain" description="RNA polymerase alpha subunit C-terminal" evidence="1">
    <location>
        <begin position="224"/>
        <end position="276"/>
    </location>
</feature>
<dbReference type="GO" id="GO:0003899">
    <property type="term" value="F:DNA-directed RNA polymerase activity"/>
    <property type="evidence" value="ECO:0007669"/>
    <property type="project" value="InterPro"/>
</dbReference>
<evidence type="ECO:0000313" key="3">
    <source>
        <dbReference type="Proteomes" id="UP000321291"/>
    </source>
</evidence>
<dbReference type="RefSeq" id="WP_146787315.1">
    <property type="nucleotide sequence ID" value="NZ_CP042434.1"/>
</dbReference>
<dbReference type="Proteomes" id="UP000321291">
    <property type="component" value="Chromosome"/>
</dbReference>
<evidence type="ECO:0000259" key="1">
    <source>
        <dbReference type="Pfam" id="PF03118"/>
    </source>
</evidence>
<protein>
    <recommendedName>
        <fullName evidence="1">RNA polymerase alpha subunit C-terminal domain-containing protein</fullName>
    </recommendedName>
</protein>
<dbReference type="InterPro" id="IPR011260">
    <property type="entry name" value="RNAP_asu_C"/>
</dbReference>
<dbReference type="GO" id="GO:0006351">
    <property type="term" value="P:DNA-templated transcription"/>
    <property type="evidence" value="ECO:0007669"/>
    <property type="project" value="InterPro"/>
</dbReference>
<dbReference type="KEGG" id="agi:FSB73_21965"/>
<proteinExistence type="predicted"/>
<name>A0A5B8VQK7_9BACT</name>
<reference evidence="2 3" key="1">
    <citation type="journal article" date="2017" name="Int. J. Syst. Evol. Microbiol.">
        <title>Arachidicoccus ginsenosidivorans sp. nov., with ginsenoside-converting activity isolated from ginseng cultivating soil.</title>
        <authorList>
            <person name="Siddiqi M.Z."/>
            <person name="Aslam Z."/>
            <person name="Im W.T."/>
        </authorList>
    </citation>
    <scope>NUCLEOTIDE SEQUENCE [LARGE SCALE GENOMIC DNA]</scope>
    <source>
        <strain evidence="2 3">Gsoil 809</strain>
    </source>
</reference>
<organism evidence="2 3">
    <name type="scientific">Arachidicoccus ginsenosidivorans</name>
    <dbReference type="NCBI Taxonomy" id="496057"/>
    <lineage>
        <taxon>Bacteria</taxon>
        <taxon>Pseudomonadati</taxon>
        <taxon>Bacteroidota</taxon>
        <taxon>Chitinophagia</taxon>
        <taxon>Chitinophagales</taxon>
        <taxon>Chitinophagaceae</taxon>
        <taxon>Arachidicoccus</taxon>
    </lineage>
</organism>
<accession>A0A5B8VQK7</accession>
<keyword evidence="3" id="KW-1185">Reference proteome</keyword>
<sequence>MIDPSVILDKLKLNTLSGVSNILKDEQLCSRIILENPVSIDAFLKEKIISNGTLKKLMDGKLISSFSNTATRGAKKFIFRNELEPFLDKQLVYDKSILNNLRETNEYIISILENGLDQQQCDVLHLYLLEFGNKQAVERFSKKYGICIETTKNIISRTFAQIKRKSGIYRNYVKDLDIKRDKLIDEVKVLTKLKASLYKRITHLKEKNQLDDTAENLELLGSDFSCLDFPIRAANILHEMRLRTVQDVLEIPISYLKNRHGMGEMTMKKIQAKLAEHNLYLRSD</sequence>
<evidence type="ECO:0000313" key="2">
    <source>
        <dbReference type="EMBL" id="QEC73934.1"/>
    </source>
</evidence>
<gene>
    <name evidence="2" type="ORF">FSB73_21965</name>
</gene>
<dbReference type="Pfam" id="PF03118">
    <property type="entry name" value="RNA_pol_A_CTD"/>
    <property type="match status" value="1"/>
</dbReference>
<dbReference type="Gene3D" id="1.10.150.20">
    <property type="entry name" value="5' to 3' exonuclease, C-terminal subdomain"/>
    <property type="match status" value="1"/>
</dbReference>